<reference evidence="3" key="2">
    <citation type="submission" date="2020-06" db="EMBL/GenBank/DDBJ databases">
        <title>Isolation of Planomicrobium glaciei.</title>
        <authorList>
            <person name="Malisova L."/>
            <person name="Safrankova R."/>
            <person name="Jakubu V."/>
            <person name="Spanelova P."/>
        </authorList>
    </citation>
    <scope>NUCLEOTIDE SEQUENCE [LARGE SCALE GENOMIC DNA]</scope>
    <source>
        <strain evidence="3">NRL-ATB46093</strain>
    </source>
</reference>
<dbReference type="GO" id="GO:0003824">
    <property type="term" value="F:catalytic activity"/>
    <property type="evidence" value="ECO:0007669"/>
    <property type="project" value="UniProtKB-ARBA"/>
</dbReference>
<proteinExistence type="predicted"/>
<keyword evidence="3" id="KW-1185">Reference proteome</keyword>
<accession>A0A7H8QBA4</accession>
<dbReference type="EMBL" id="CP051177">
    <property type="protein sequence ID" value="QKX51237.1"/>
    <property type="molecule type" value="Genomic_DNA"/>
</dbReference>
<sequence length="411" mass="44765">MKITETTFPITEVREQFPALKRTYHGKPAAYFDGPGGSQVVKSSIQAIAAYMENGGGNLHGCFPSSWETEEIIAEAKKAVGDFLGVQTNEVAFGANMTTLTIAIANALGKQFQAGDEIVVTEMDHRANVDPWLLMAKDHGLTVRWIQVDTETLTLDLSDLNDVINEKTKLVAIGLASNAVGTIIDLAPIAKRAKEVGAWVAADAVHAAPHMLIDRDQMGIDILLCSAYKFFGPHIGIAAIKEDIFKDLEPYKLVPAPSYYPDKLETGTQNHEGIAGIQPAIEFFASFGEGETRRQRIESGLVKIEAYENSLATRLREGLAAIEGVTLFEADRSVAKTPTIAFQVKGTAPEKVCKIMAEEHSIFTASGNFYASTLAERLDINKTGGWIRAGLAPYNTFEEVERFIQAVSELK</sequence>
<dbReference type="SUPFAM" id="SSF53383">
    <property type="entry name" value="PLP-dependent transferases"/>
    <property type="match status" value="1"/>
</dbReference>
<dbReference type="Proteomes" id="UP000509222">
    <property type="component" value="Chromosome"/>
</dbReference>
<dbReference type="NCBIfam" id="TIGR01976">
    <property type="entry name" value="am_tr_V_VC1184"/>
    <property type="match status" value="1"/>
</dbReference>
<gene>
    <name evidence="2" type="ORF">HF394_11905</name>
</gene>
<evidence type="ECO:0000313" key="2">
    <source>
        <dbReference type="EMBL" id="QKX51237.1"/>
    </source>
</evidence>
<name>A0A7H8QBA4_9BACL</name>
<dbReference type="Gene3D" id="3.40.640.10">
    <property type="entry name" value="Type I PLP-dependent aspartate aminotransferase-like (Major domain)"/>
    <property type="match status" value="1"/>
</dbReference>
<evidence type="ECO:0000259" key="1">
    <source>
        <dbReference type="Pfam" id="PF00266"/>
    </source>
</evidence>
<reference evidence="2 3" key="1">
    <citation type="submission" date="2020-04" db="EMBL/GenBank/DDBJ databases">
        <authorList>
            <person name="Pajer P."/>
            <person name="Broz P."/>
        </authorList>
    </citation>
    <scope>NUCLEOTIDE SEQUENCE [LARGE SCALE GENOMIC DNA]</scope>
    <source>
        <strain evidence="3">NRL-ATB46093</strain>
    </source>
</reference>
<dbReference type="Gene3D" id="3.90.1150.10">
    <property type="entry name" value="Aspartate Aminotransferase, domain 1"/>
    <property type="match status" value="1"/>
</dbReference>
<protein>
    <submittedName>
        <fullName evidence="2">Cysteine desulfurase-like protein</fullName>
    </submittedName>
</protein>
<dbReference type="InterPro" id="IPR000192">
    <property type="entry name" value="Aminotrans_V_dom"/>
</dbReference>
<dbReference type="AlphaFoldDB" id="A0A7H8QBA4"/>
<organism evidence="2 3">
    <name type="scientific">Planococcus glaciei</name>
    <dbReference type="NCBI Taxonomy" id="459472"/>
    <lineage>
        <taxon>Bacteria</taxon>
        <taxon>Bacillati</taxon>
        <taxon>Bacillota</taxon>
        <taxon>Bacilli</taxon>
        <taxon>Bacillales</taxon>
        <taxon>Caryophanaceae</taxon>
        <taxon>Planococcus</taxon>
    </lineage>
</organism>
<dbReference type="Pfam" id="PF00266">
    <property type="entry name" value="Aminotran_5"/>
    <property type="match status" value="1"/>
</dbReference>
<dbReference type="PANTHER" id="PTHR43586:SF21">
    <property type="entry name" value="PYRIDOXAL PHOSPHATE (PLP)-DEPENDENT ASPARTATE AMINOTRANSFERASE SUPERFAMILY"/>
    <property type="match status" value="1"/>
</dbReference>
<dbReference type="RefSeq" id="WP_036804582.1">
    <property type="nucleotide sequence ID" value="NZ_CP051177.1"/>
</dbReference>
<feature type="domain" description="Aminotransferase class V" evidence="1">
    <location>
        <begin position="31"/>
        <end position="403"/>
    </location>
</feature>
<dbReference type="InterPro" id="IPR015421">
    <property type="entry name" value="PyrdxlP-dep_Trfase_major"/>
</dbReference>
<dbReference type="InterPro" id="IPR015424">
    <property type="entry name" value="PyrdxlP-dep_Trfase"/>
</dbReference>
<evidence type="ECO:0000313" key="3">
    <source>
        <dbReference type="Proteomes" id="UP000509222"/>
    </source>
</evidence>
<dbReference type="InterPro" id="IPR015422">
    <property type="entry name" value="PyrdxlP-dep_Trfase_small"/>
</dbReference>
<dbReference type="InterPro" id="IPR011340">
    <property type="entry name" value="Cys_dSase-rel"/>
</dbReference>
<dbReference type="PANTHER" id="PTHR43586">
    <property type="entry name" value="CYSTEINE DESULFURASE"/>
    <property type="match status" value="1"/>
</dbReference>